<feature type="region of interest" description="Disordered" evidence="1">
    <location>
        <begin position="218"/>
        <end position="248"/>
    </location>
</feature>
<protein>
    <recommendedName>
        <fullName evidence="4">AB hydrolase-1 domain-containing protein</fullName>
    </recommendedName>
</protein>
<evidence type="ECO:0008006" key="4">
    <source>
        <dbReference type="Google" id="ProtNLM"/>
    </source>
</evidence>
<dbReference type="SUPFAM" id="SSF53474">
    <property type="entry name" value="alpha/beta-Hydrolases"/>
    <property type="match status" value="1"/>
</dbReference>
<sequence length="426" mass="46317">MEPLPQPLCSFTIPSLYDGIRIDCRLYHPRQLSRPDSALSWRSRGAIVAHPYAPIGGNYDNPIVCGVAGELLKVGYIVVTFNFRGASESAGRTSWSARPELSDYVTVYGFLIYYLVGIDPDSIRESLAESGNNQPPAVTDIQNPTAGSERLEIILAGYSYGSMIASHLPSIEAVLRLFASPEAGSPSAEILQQADDLSTLWNLEAKLELSSRTPILQGSSCDGQGKPSQCVSMGSSAESTGKKSSMDMGAAIRHSIERSRRRLRARFIRGHGVENRTVDASVSASSGVSEIAQNMLTPAVSFLLISPVIPPITNFMTMSLFGPRINLDVTLAGMKVKSTPPEEQLTTHRTLVVYGNNDMFASAKKLRKWVTDLRKTPGSMLEFVEIDTAGHFWFEKGTEDQMRAAVTEWACSNSSGGEVCKMPSLL</sequence>
<organism evidence="2 3">
    <name type="scientific">Blastomyces gilchristii (strain SLH14081)</name>
    <name type="common">Blastomyces dermatitidis</name>
    <dbReference type="NCBI Taxonomy" id="559298"/>
    <lineage>
        <taxon>Eukaryota</taxon>
        <taxon>Fungi</taxon>
        <taxon>Dikarya</taxon>
        <taxon>Ascomycota</taxon>
        <taxon>Pezizomycotina</taxon>
        <taxon>Eurotiomycetes</taxon>
        <taxon>Eurotiomycetidae</taxon>
        <taxon>Onygenales</taxon>
        <taxon>Ajellomycetaceae</taxon>
        <taxon>Blastomyces</taxon>
    </lineage>
</organism>
<dbReference type="VEuPathDB" id="FungiDB:BDBG_02446"/>
<dbReference type="EMBL" id="GG657450">
    <property type="protein sequence ID" value="OAT06173.1"/>
    <property type="molecule type" value="Genomic_DNA"/>
</dbReference>
<dbReference type="RefSeq" id="XP_002627775.1">
    <property type="nucleotide sequence ID" value="XM_002627729.2"/>
</dbReference>
<name>A0A179UEJ6_BLAGS</name>
<dbReference type="PANTHER" id="PTHR42103:SF2">
    <property type="entry name" value="AB HYDROLASE-1 DOMAIN-CONTAINING PROTEIN"/>
    <property type="match status" value="1"/>
</dbReference>
<dbReference type="Gene3D" id="3.40.50.1820">
    <property type="entry name" value="alpha/beta hydrolase"/>
    <property type="match status" value="1"/>
</dbReference>
<accession>A0A179UEJ6</accession>
<dbReference type="AlphaFoldDB" id="A0A179UEJ6"/>
<keyword evidence="3" id="KW-1185">Reference proteome</keyword>
<dbReference type="OrthoDB" id="10260961at2759"/>
<proteinExistence type="predicted"/>
<evidence type="ECO:0000313" key="3">
    <source>
        <dbReference type="Proteomes" id="UP000002038"/>
    </source>
</evidence>
<feature type="compositionally biased region" description="Polar residues" evidence="1">
    <location>
        <begin position="218"/>
        <end position="239"/>
    </location>
</feature>
<evidence type="ECO:0000256" key="1">
    <source>
        <dbReference type="SAM" id="MobiDB-lite"/>
    </source>
</evidence>
<dbReference type="PANTHER" id="PTHR42103">
    <property type="entry name" value="ALPHA/BETA-HYDROLASES SUPERFAMILY PROTEIN"/>
    <property type="match status" value="1"/>
</dbReference>
<dbReference type="Proteomes" id="UP000002038">
    <property type="component" value="Unassembled WGS sequence"/>
</dbReference>
<dbReference type="GeneID" id="8506263"/>
<dbReference type="InterPro" id="IPR029058">
    <property type="entry name" value="AB_hydrolase_fold"/>
</dbReference>
<evidence type="ECO:0000313" key="2">
    <source>
        <dbReference type="EMBL" id="OAT06173.1"/>
    </source>
</evidence>
<gene>
    <name evidence="2" type="ORF">BDBG_02446</name>
</gene>
<reference evidence="3" key="1">
    <citation type="journal article" date="2015" name="PLoS Genet.">
        <title>The dynamic genome and transcriptome of the human fungal pathogen Blastomyces and close relative Emmonsia.</title>
        <authorList>
            <person name="Munoz J.F."/>
            <person name="Gauthier G.M."/>
            <person name="Desjardins C.A."/>
            <person name="Gallo J.E."/>
            <person name="Holder J."/>
            <person name="Sullivan T.D."/>
            <person name="Marty A.J."/>
            <person name="Carmen J.C."/>
            <person name="Chen Z."/>
            <person name="Ding L."/>
            <person name="Gujja S."/>
            <person name="Magrini V."/>
            <person name="Misas E."/>
            <person name="Mitreva M."/>
            <person name="Priest M."/>
            <person name="Saif S."/>
            <person name="Whiston E.A."/>
            <person name="Young S."/>
            <person name="Zeng Q."/>
            <person name="Goldman W.E."/>
            <person name="Mardis E.R."/>
            <person name="Taylor J.W."/>
            <person name="McEwen J.G."/>
            <person name="Clay O.K."/>
            <person name="Klein B.S."/>
            <person name="Cuomo C.A."/>
        </authorList>
    </citation>
    <scope>NUCLEOTIDE SEQUENCE [LARGE SCALE GENOMIC DNA]</scope>
    <source>
        <strain evidence="3">SLH14081</strain>
    </source>
</reference>
<dbReference type="KEGG" id="bgh:BDBG_02446"/>
<dbReference type="STRING" id="559298.A0A179UEJ6"/>